<accession>A0A0B4N131</accession>
<organism evidence="1">
    <name type="scientific">uncultured bacterium Ad_113_I18_contig2</name>
    <dbReference type="NCBI Taxonomy" id="1489298"/>
    <lineage>
        <taxon>Bacteria</taxon>
        <taxon>environmental samples</taxon>
    </lineage>
</organism>
<dbReference type="AlphaFoldDB" id="A0A0B4N131"/>
<reference evidence="1" key="1">
    <citation type="submission" date="2014-03" db="EMBL/GenBank/DDBJ databases">
        <title>A sequence of cellulolytic fosmid clone of goat rumen metagenome.</title>
        <authorList>
            <person name="Lee K.-T."/>
            <person name="Kim J.-Y."/>
            <person name="Kim Y.-J."/>
            <person name="Ahn J.-H."/>
            <person name="Park M.-N."/>
            <person name="Kim J.-H."/>
            <person name="Kim T.-H."/>
        </authorList>
    </citation>
    <scope>NUCLEOTIDE SEQUENCE</scope>
</reference>
<protein>
    <submittedName>
        <fullName evidence="1">Uncharacterized protein</fullName>
    </submittedName>
</protein>
<name>A0A0B4N131_9BACT</name>
<proteinExistence type="predicted"/>
<sequence>MRVDHASFHGLLCLVRLTDGEKHGRVVRADPPYRRGTHRRGRAVALCRETAALRAGSKEIKDNAETKAPHGA</sequence>
<dbReference type="EMBL" id="KJ631388">
    <property type="protein sequence ID" value="AIF26018.1"/>
    <property type="molecule type" value="Genomic_DNA"/>
</dbReference>
<evidence type="ECO:0000313" key="1">
    <source>
        <dbReference type="EMBL" id="AIF26018.1"/>
    </source>
</evidence>